<keyword evidence="2" id="KW-0732">Signal</keyword>
<dbReference type="Proteomes" id="UP000009309">
    <property type="component" value="Unassembled WGS sequence"/>
</dbReference>
<dbReference type="EMBL" id="CAIT01000005">
    <property type="protein sequence ID" value="CCH52217.1"/>
    <property type="molecule type" value="Genomic_DNA"/>
</dbReference>
<gene>
    <name evidence="3" type="ORF">BN8_01200</name>
</gene>
<feature type="chain" id="PRO_5003659439" description="Glycerophosphoryl diester phosphodiesterase" evidence="2">
    <location>
        <begin position="21"/>
        <end position="859"/>
    </location>
</feature>
<protein>
    <recommendedName>
        <fullName evidence="5">Glycerophosphoryl diester phosphodiesterase</fullName>
    </recommendedName>
</protein>
<dbReference type="InterPro" id="IPR008928">
    <property type="entry name" value="6-hairpin_glycosidase_sf"/>
</dbReference>
<organism evidence="3 4">
    <name type="scientific">Fibrisoma limi BUZ 3</name>
    <dbReference type="NCBI Taxonomy" id="1185876"/>
    <lineage>
        <taxon>Bacteria</taxon>
        <taxon>Pseudomonadati</taxon>
        <taxon>Bacteroidota</taxon>
        <taxon>Cytophagia</taxon>
        <taxon>Cytophagales</taxon>
        <taxon>Spirosomataceae</taxon>
        <taxon>Fibrisoma</taxon>
    </lineage>
</organism>
<proteinExistence type="predicted"/>
<comment type="caution">
    <text evidence="3">The sequence shown here is derived from an EMBL/GenBank/DDBJ whole genome shotgun (WGS) entry which is preliminary data.</text>
</comment>
<dbReference type="OrthoDB" id="628098at2"/>
<sequence length="859" mass="96667">MRTLYLLYVLLSLWNSGAIAQTALKPALENDQLRLRWEQATDGWRLREVSVRQGNQWRPVANPSGENTLLYSAEKPSAEPERTFTSNTGEEFPGPKYHYQQDQWRQTTSPVGLNTAGRAYHFFPEQAQQTGKNGVRFQQETDVATVVSEWLLDPKFPTDVVIKQTITVKKPGYYSSASPTVVAVSENDLAWATVPGYFQGNAIQKDFVRAYAYGQGVPELPVIYRERCASTLCPMVTTKAGQTIAVIPDPSLGRDPWAVDKITQEDWNIGLSHKNRKSQLSPTLYYPILGEPKSQFRAGDVLTYSFRITLNNGDWFNTLKHAVYDVYLFRESLALRQNRQSLTDRIQKMHQYLTDPVTSLWNVEEYQNLKIGGQSYLGGVVGSNKDAMKNSDYGAMWMLANATGDPKLTREVLPYALNFKLTQQQTQDGFFKGAAVGQYYLAKSKKFVEEWGEVVEPIGLTYYTMLDMGNILLFEPDNQALKERLRLGADRLLQWQKPDGSWAVAYDKPTEKEAFQDIPDTRPTFYGLIVAHRILKDDKYLQAARKGADWFLENAVKKGHFLGVCGDARYAPDFATAQSAQALLDLYDLTKDNRYKDAAITTAKIYTTSIYTHPIPNRKVKDVKDIQREDWEIAQSGLGFEHGGIFGSANRHGPIQLASHAGLFIRMYELTKEPLFADMARAAAVGRHAFVDDKTSVASYYWQTMNKGAGPYPHHAWWQIGWITDYLMAEAELRSGGKVTFPRGFVTPKVGPHQTYGFAPGTIYGQPASLIIREGLVAPGNPNIEYVTALSPDKKKLFIVLLNNRAEATQAAVKLQPTVIKTGNGRLTNLTNKNTVDTQQVTVSLAPFGIDVWQFEWQQ</sequence>
<evidence type="ECO:0000256" key="2">
    <source>
        <dbReference type="SAM" id="SignalP"/>
    </source>
</evidence>
<evidence type="ECO:0000313" key="4">
    <source>
        <dbReference type="Proteomes" id="UP000009309"/>
    </source>
</evidence>
<dbReference type="STRING" id="1185876.BN8_01200"/>
<name>I2GE92_9BACT</name>
<evidence type="ECO:0008006" key="5">
    <source>
        <dbReference type="Google" id="ProtNLM"/>
    </source>
</evidence>
<dbReference type="eggNOG" id="COG1331">
    <property type="taxonomic scope" value="Bacteria"/>
</dbReference>
<dbReference type="SUPFAM" id="SSF48208">
    <property type="entry name" value="Six-hairpin glycosidases"/>
    <property type="match status" value="1"/>
</dbReference>
<evidence type="ECO:0000256" key="1">
    <source>
        <dbReference type="SAM" id="MobiDB-lite"/>
    </source>
</evidence>
<evidence type="ECO:0000313" key="3">
    <source>
        <dbReference type="EMBL" id="CCH52217.1"/>
    </source>
</evidence>
<dbReference type="Gene3D" id="1.50.10.20">
    <property type="match status" value="1"/>
</dbReference>
<accession>I2GE92</accession>
<feature type="region of interest" description="Disordered" evidence="1">
    <location>
        <begin position="76"/>
        <end position="96"/>
    </location>
</feature>
<feature type="signal peptide" evidence="2">
    <location>
        <begin position="1"/>
        <end position="20"/>
    </location>
</feature>
<dbReference type="RefSeq" id="WP_009280801.1">
    <property type="nucleotide sequence ID" value="NZ_CAIT01000005.1"/>
</dbReference>
<keyword evidence="4" id="KW-1185">Reference proteome</keyword>
<dbReference type="AlphaFoldDB" id="I2GE92"/>
<dbReference type="GO" id="GO:0005975">
    <property type="term" value="P:carbohydrate metabolic process"/>
    <property type="evidence" value="ECO:0007669"/>
    <property type="project" value="InterPro"/>
</dbReference>
<reference evidence="3 4" key="1">
    <citation type="journal article" date="2012" name="J. Bacteriol.">
        <title>Genome Sequence of the Filamentous Bacterium Fibrisoma limi BUZ 3T.</title>
        <authorList>
            <person name="Filippini M."/>
            <person name="Qi W."/>
            <person name="Jaenicke S."/>
            <person name="Goesmann A."/>
            <person name="Smits T.H."/>
            <person name="Bagheri H.C."/>
        </authorList>
    </citation>
    <scope>NUCLEOTIDE SEQUENCE [LARGE SCALE GENOMIC DNA]</scope>
    <source>
        <strain evidence="4">BUZ 3T</strain>
    </source>
</reference>